<sequence length="415" mass="47813">MMFLKSRALFSIVSRSANIFSPCVSRRSTRPVLLASTVIVRRWESTGGSQSGKNDDLPGIFENIDYEALSNGDAEMLKKIKLIALEMDVARQEGLPMPSAISMTQWQELLCIPSRTQRLKTLRFWFLNEMKKAGDKAKKVRKREARLAKLEAQLNESEPNNHITYGFAGSTIFLRVYDSTMDRWKNSRLIESMIFGQPLVIDCSYDEFMTIPEANNTALQLSYVFADNRAHASPFNLHLCKAYKQSRTITRLHKMIPPMYNDDFPLNVSEKSYLDLFPKERLVYLTPHCRDTLQEYNHDDVYIVGAMVDKSNCDPHSLAKAKADGIRMAKLPLERNLDWGFGSKSLTINQVVSILLDMKVTNCWKKALAHVPQRKIKHETESPKVFEGPWKKPEFRNKIISKQQRKMLRIHELYS</sequence>
<keyword evidence="3" id="KW-0808">Transferase</keyword>
<keyword evidence="8" id="KW-0496">Mitochondrion</keyword>
<keyword evidence="6" id="KW-0809">Transit peptide</keyword>
<organism evidence="11 12">
    <name type="scientific">Nesidiocoris tenuis</name>
    <dbReference type="NCBI Taxonomy" id="355587"/>
    <lineage>
        <taxon>Eukaryota</taxon>
        <taxon>Metazoa</taxon>
        <taxon>Ecdysozoa</taxon>
        <taxon>Arthropoda</taxon>
        <taxon>Hexapoda</taxon>
        <taxon>Insecta</taxon>
        <taxon>Pterygota</taxon>
        <taxon>Neoptera</taxon>
        <taxon>Paraneoptera</taxon>
        <taxon>Hemiptera</taxon>
        <taxon>Heteroptera</taxon>
        <taxon>Panheteroptera</taxon>
        <taxon>Cimicomorpha</taxon>
        <taxon>Miridae</taxon>
        <taxon>Dicyphina</taxon>
        <taxon>Nesidiocoris</taxon>
    </lineage>
</organism>
<dbReference type="InterPro" id="IPR007356">
    <property type="entry name" value="tRNA_m1G_MeTrfase_euk"/>
</dbReference>
<evidence type="ECO:0000256" key="1">
    <source>
        <dbReference type="ARBA" id="ARBA00004173"/>
    </source>
</evidence>
<dbReference type="InterPro" id="IPR028564">
    <property type="entry name" value="MT_TRM10-typ"/>
</dbReference>
<gene>
    <name evidence="11" type="ORF">NTJ_09229</name>
</gene>
<evidence type="ECO:0000256" key="5">
    <source>
        <dbReference type="ARBA" id="ARBA00022694"/>
    </source>
</evidence>
<comment type="subcellular location">
    <subcellularLocation>
        <location evidence="1">Mitochondrion</location>
    </subcellularLocation>
</comment>
<feature type="domain" description="SAM-dependent MTase TRM10-type" evidence="10">
    <location>
        <begin position="185"/>
        <end position="378"/>
    </location>
</feature>
<evidence type="ECO:0000256" key="2">
    <source>
        <dbReference type="ARBA" id="ARBA00022603"/>
    </source>
</evidence>
<keyword evidence="4" id="KW-0949">S-adenosyl-L-methionine</keyword>
<proteinExistence type="predicted"/>
<evidence type="ECO:0000256" key="7">
    <source>
        <dbReference type="ARBA" id="ARBA00023054"/>
    </source>
</evidence>
<reference evidence="11 12" key="1">
    <citation type="submission" date="2023-09" db="EMBL/GenBank/DDBJ databases">
        <title>Nesidiocoris tenuis whole genome shotgun sequence.</title>
        <authorList>
            <person name="Shibata T."/>
            <person name="Shimoda M."/>
            <person name="Kobayashi T."/>
            <person name="Uehara T."/>
        </authorList>
    </citation>
    <scope>NUCLEOTIDE SEQUENCE [LARGE SCALE GENOMIC DNA]</scope>
    <source>
        <strain evidence="11 12">Japan</strain>
    </source>
</reference>
<dbReference type="PANTHER" id="PTHR13563:SF5">
    <property type="entry name" value="TRNA METHYLTRANSFERASE 10 HOMOLOG C"/>
    <property type="match status" value="1"/>
</dbReference>
<keyword evidence="5" id="KW-0819">tRNA processing</keyword>
<name>A0ABN7AW58_9HEMI</name>
<evidence type="ECO:0000313" key="11">
    <source>
        <dbReference type="EMBL" id="BES96417.1"/>
    </source>
</evidence>
<dbReference type="CDD" id="cd18102">
    <property type="entry name" value="Trm10_MRRP1"/>
    <property type="match status" value="1"/>
</dbReference>
<dbReference type="PANTHER" id="PTHR13563">
    <property type="entry name" value="TRNA (GUANINE-9-) METHYLTRANSFERASE"/>
    <property type="match status" value="1"/>
</dbReference>
<evidence type="ECO:0000256" key="8">
    <source>
        <dbReference type="ARBA" id="ARBA00023128"/>
    </source>
</evidence>
<dbReference type="InterPro" id="IPR025812">
    <property type="entry name" value="Trm10_C_MTase_dom"/>
</dbReference>
<evidence type="ECO:0000259" key="10">
    <source>
        <dbReference type="PROSITE" id="PS51675"/>
    </source>
</evidence>
<dbReference type="InterPro" id="IPR038459">
    <property type="entry name" value="MT_TRM10-typ_sf"/>
</dbReference>
<protein>
    <recommendedName>
        <fullName evidence="9">RNA (guanine-9-)-methyltransferase domain-containing protein 1</fullName>
    </recommendedName>
</protein>
<evidence type="ECO:0000313" key="12">
    <source>
        <dbReference type="Proteomes" id="UP001307889"/>
    </source>
</evidence>
<accession>A0ABN7AW58</accession>
<dbReference type="Gene3D" id="3.40.1280.30">
    <property type="match status" value="1"/>
</dbReference>
<keyword evidence="7" id="KW-0175">Coiled coil</keyword>
<evidence type="ECO:0000256" key="3">
    <source>
        <dbReference type="ARBA" id="ARBA00022679"/>
    </source>
</evidence>
<dbReference type="Proteomes" id="UP001307889">
    <property type="component" value="Chromosome 7"/>
</dbReference>
<evidence type="ECO:0000256" key="9">
    <source>
        <dbReference type="ARBA" id="ARBA00029803"/>
    </source>
</evidence>
<keyword evidence="2" id="KW-0489">Methyltransferase</keyword>
<evidence type="ECO:0000256" key="6">
    <source>
        <dbReference type="ARBA" id="ARBA00022946"/>
    </source>
</evidence>
<dbReference type="EMBL" id="AP028915">
    <property type="protein sequence ID" value="BES96417.1"/>
    <property type="molecule type" value="Genomic_DNA"/>
</dbReference>
<keyword evidence="12" id="KW-1185">Reference proteome</keyword>
<dbReference type="PROSITE" id="PS51675">
    <property type="entry name" value="SAM_MT_TRM10"/>
    <property type="match status" value="1"/>
</dbReference>
<evidence type="ECO:0000256" key="4">
    <source>
        <dbReference type="ARBA" id="ARBA00022691"/>
    </source>
</evidence>